<evidence type="ECO:0000256" key="2">
    <source>
        <dbReference type="ARBA" id="ARBA00022723"/>
    </source>
</evidence>
<evidence type="ECO:0000313" key="7">
    <source>
        <dbReference type="Proteomes" id="UP001283341"/>
    </source>
</evidence>
<dbReference type="EMBL" id="JAUEDM010000008">
    <property type="protein sequence ID" value="KAK3312666.1"/>
    <property type="molecule type" value="Genomic_DNA"/>
</dbReference>
<dbReference type="InterPro" id="IPR017927">
    <property type="entry name" value="FAD-bd_FR_type"/>
</dbReference>
<evidence type="ECO:0000259" key="4">
    <source>
        <dbReference type="PROSITE" id="PS50255"/>
    </source>
</evidence>
<dbReference type="InterPro" id="IPR039261">
    <property type="entry name" value="FNR_nucleotide-bd"/>
</dbReference>
<keyword evidence="2" id="KW-0479">Metal-binding</keyword>
<dbReference type="InterPro" id="IPR036400">
    <property type="entry name" value="Cyt_B5-like_heme/steroid_sf"/>
</dbReference>
<dbReference type="Proteomes" id="UP001283341">
    <property type="component" value="Unassembled WGS sequence"/>
</dbReference>
<dbReference type="SUPFAM" id="SSF55856">
    <property type="entry name" value="Cytochrome b5-like heme/steroid binding domain"/>
    <property type="match status" value="1"/>
</dbReference>
<keyword evidence="7" id="KW-1185">Reference proteome</keyword>
<organism evidence="6 7">
    <name type="scientific">Apodospora peruviana</name>
    <dbReference type="NCBI Taxonomy" id="516989"/>
    <lineage>
        <taxon>Eukaryota</taxon>
        <taxon>Fungi</taxon>
        <taxon>Dikarya</taxon>
        <taxon>Ascomycota</taxon>
        <taxon>Pezizomycotina</taxon>
        <taxon>Sordariomycetes</taxon>
        <taxon>Sordariomycetidae</taxon>
        <taxon>Sordariales</taxon>
        <taxon>Lasiosphaeriaceae</taxon>
        <taxon>Apodospora</taxon>
    </lineage>
</organism>
<keyword evidence="1" id="KW-0349">Heme</keyword>
<dbReference type="InterPro" id="IPR001199">
    <property type="entry name" value="Cyt_B5-like_heme/steroid-bd"/>
</dbReference>
<evidence type="ECO:0000256" key="3">
    <source>
        <dbReference type="ARBA" id="ARBA00023004"/>
    </source>
</evidence>
<dbReference type="GO" id="GO:0005737">
    <property type="term" value="C:cytoplasm"/>
    <property type="evidence" value="ECO:0007669"/>
    <property type="project" value="TreeGrafter"/>
</dbReference>
<dbReference type="PANTHER" id="PTHR46237:SF1">
    <property type="entry name" value="CYTOCHROME B5 REDUCTASE 4"/>
    <property type="match status" value="1"/>
</dbReference>
<sequence>MICSTILMKPSRQDETLQPGQLASVPRFQELLHLVNDGPARHCYSDVHRTTTDLGRAVQLGQHRRLIDSLAARLSLITLIAITAECLRNPVFCSALSVYFTTLEQAYHWPRDDASISTPSSLEDHKLVIQVLHQPELRTLLETRMNVSLHHDPNPQVVAQASLAMARWMLHETDFGTSPQNKQDLVNRLYRTCRGDWFDQGSYLDTSSHLEFSRLHEAVRTNGTQRRVQELFEETGGLARLQRMPDLLRSLPASAPEICSALVNLQVSVIRANDELFGMMIDETIWGCTFARFSKAVGVCTVSAGGADCPMFRMLDALCGRADPTAQAMLLEELDFRSRFFPPNMRALIDNVASAPSIRQHVADRDDALSAAFSALQRALWSLYEMHRKKGLRIILALRAGQARTSSGTQKAASPEKHIGGILSETMRVRFGNDPGGLSTLAHGTSEPLMFGLDGKVEVAHVRFLLGTPLVIFPGDTVRVSVQMKPGGGWKTRTYSVMRTESTPGNAVGMGSAVEMATAVEVCVRRQGPVSSYLCSQHKGDGFAARVAVMPAPHFRIEGNVAVDEETIFVAQGAAAGLFIAWLARHQQHELVGRYRLVVGARSWSQLPHAGQLLDLLIDSQTQHGQGKNSLQIAVSLSAPGPADIAILSMVGIQAHAGRVTEYLRHLDTSEGPIRAIYVCGSAAFGVDAARCISTRVLDKSRVIVTDEPHGPRLRPIITSRLPTLRLHVSSGPTQPSITRTPTSASKRVISRAELAQHNTPDSLWIAVHNKVYDITPVIKFHPGGEKLLTYRAGRQAGDVFNLVHGDSHEVSAMLAEMETGTLAPAATDTAVAVWEERLDRIVEIQNDLTNNSRFEQVPTGAAEQLPYAPPVDVIRRSFHTFFASWMDFLAELTTSTASRTEVLGRALEQVKIVFDEYQARIYTEEFDRVDLCAVALRDIFEAHLASVSRIHAEIDGVKREVLCCIESGMAPDEEVLRKTAARFTRVLEEMARSFRE</sequence>
<gene>
    <name evidence="6" type="ORF">B0H66DRAFT_378738</name>
</gene>
<dbReference type="PANTHER" id="PTHR46237">
    <property type="entry name" value="CYTOCHROME B5 REDUCTASE 4 FAMILY MEMBER"/>
    <property type="match status" value="1"/>
</dbReference>
<dbReference type="Gene3D" id="3.10.120.10">
    <property type="entry name" value="Cytochrome b5-like heme/steroid binding domain"/>
    <property type="match status" value="1"/>
</dbReference>
<dbReference type="Gene3D" id="3.40.50.80">
    <property type="entry name" value="Nucleotide-binding domain of ferredoxin-NADP reductase (FNR) module"/>
    <property type="match status" value="1"/>
</dbReference>
<dbReference type="PROSITE" id="PS51384">
    <property type="entry name" value="FAD_FR"/>
    <property type="match status" value="1"/>
</dbReference>
<dbReference type="InterPro" id="IPR037217">
    <property type="entry name" value="Trp/Indoleamine_2_3_dOase-like"/>
</dbReference>
<name>A0AAE0HVD7_9PEZI</name>
<evidence type="ECO:0000256" key="1">
    <source>
        <dbReference type="ARBA" id="ARBA00022617"/>
    </source>
</evidence>
<evidence type="ECO:0000313" key="6">
    <source>
        <dbReference type="EMBL" id="KAK3312666.1"/>
    </source>
</evidence>
<feature type="domain" description="FAD-binding FR-type" evidence="5">
    <location>
        <begin position="403"/>
        <end position="558"/>
    </location>
</feature>
<dbReference type="PROSITE" id="PS50255">
    <property type="entry name" value="CYTOCHROME_B5_2"/>
    <property type="match status" value="1"/>
</dbReference>
<proteinExistence type="predicted"/>
<dbReference type="SMART" id="SM01117">
    <property type="entry name" value="Cyt-b5"/>
    <property type="match status" value="1"/>
</dbReference>
<dbReference type="GO" id="GO:0046872">
    <property type="term" value="F:metal ion binding"/>
    <property type="evidence" value="ECO:0007669"/>
    <property type="project" value="UniProtKB-KW"/>
</dbReference>
<feature type="domain" description="Cytochrome b5 heme-binding" evidence="4">
    <location>
        <begin position="747"/>
        <end position="824"/>
    </location>
</feature>
<reference evidence="6" key="1">
    <citation type="journal article" date="2023" name="Mol. Phylogenet. Evol.">
        <title>Genome-scale phylogeny and comparative genomics of the fungal order Sordariales.</title>
        <authorList>
            <person name="Hensen N."/>
            <person name="Bonometti L."/>
            <person name="Westerberg I."/>
            <person name="Brannstrom I.O."/>
            <person name="Guillou S."/>
            <person name="Cros-Aarteil S."/>
            <person name="Calhoun S."/>
            <person name="Haridas S."/>
            <person name="Kuo A."/>
            <person name="Mondo S."/>
            <person name="Pangilinan J."/>
            <person name="Riley R."/>
            <person name="LaButti K."/>
            <person name="Andreopoulos B."/>
            <person name="Lipzen A."/>
            <person name="Chen C."/>
            <person name="Yan M."/>
            <person name="Daum C."/>
            <person name="Ng V."/>
            <person name="Clum A."/>
            <person name="Steindorff A."/>
            <person name="Ohm R.A."/>
            <person name="Martin F."/>
            <person name="Silar P."/>
            <person name="Natvig D.O."/>
            <person name="Lalanne C."/>
            <person name="Gautier V."/>
            <person name="Ament-Velasquez S.L."/>
            <person name="Kruys A."/>
            <person name="Hutchinson M.I."/>
            <person name="Powell A.J."/>
            <person name="Barry K."/>
            <person name="Miller A.N."/>
            <person name="Grigoriev I.V."/>
            <person name="Debuchy R."/>
            <person name="Gladieux P."/>
            <person name="Hiltunen Thoren M."/>
            <person name="Johannesson H."/>
        </authorList>
    </citation>
    <scope>NUCLEOTIDE SEQUENCE</scope>
    <source>
        <strain evidence="6">CBS 118394</strain>
    </source>
</reference>
<dbReference type="SUPFAM" id="SSF140959">
    <property type="entry name" value="Indolic compounds 2,3-dioxygenase-like"/>
    <property type="match status" value="1"/>
</dbReference>
<reference evidence="6" key="2">
    <citation type="submission" date="2023-06" db="EMBL/GenBank/DDBJ databases">
        <authorList>
            <consortium name="Lawrence Berkeley National Laboratory"/>
            <person name="Haridas S."/>
            <person name="Hensen N."/>
            <person name="Bonometti L."/>
            <person name="Westerberg I."/>
            <person name="Brannstrom I.O."/>
            <person name="Guillou S."/>
            <person name="Cros-Aarteil S."/>
            <person name="Calhoun S."/>
            <person name="Kuo A."/>
            <person name="Mondo S."/>
            <person name="Pangilinan J."/>
            <person name="Riley R."/>
            <person name="Labutti K."/>
            <person name="Andreopoulos B."/>
            <person name="Lipzen A."/>
            <person name="Chen C."/>
            <person name="Yanf M."/>
            <person name="Daum C."/>
            <person name="Ng V."/>
            <person name="Clum A."/>
            <person name="Steindorff A."/>
            <person name="Ohm R."/>
            <person name="Martin F."/>
            <person name="Silar P."/>
            <person name="Natvig D."/>
            <person name="Lalanne C."/>
            <person name="Gautier V."/>
            <person name="Ament-Velasquez S.L."/>
            <person name="Kruys A."/>
            <person name="Hutchinson M.I."/>
            <person name="Powell A.J."/>
            <person name="Barry K."/>
            <person name="Miller A.N."/>
            <person name="Grigoriev I.V."/>
            <person name="Debuchy R."/>
            <person name="Gladieux P."/>
            <person name="Thoren M.H."/>
            <person name="Johannesson H."/>
        </authorList>
    </citation>
    <scope>NUCLEOTIDE SEQUENCE</scope>
    <source>
        <strain evidence="6">CBS 118394</strain>
    </source>
</reference>
<protein>
    <submittedName>
        <fullName evidence="6">Cytochrome b5-like Heme/Steroid binding domain-containing protein</fullName>
    </submittedName>
</protein>
<evidence type="ECO:0000259" key="5">
    <source>
        <dbReference type="PROSITE" id="PS51384"/>
    </source>
</evidence>
<comment type="caution">
    <text evidence="6">The sequence shown here is derived from an EMBL/GenBank/DDBJ whole genome shotgun (WGS) entry which is preliminary data.</text>
</comment>
<dbReference type="GO" id="GO:0004128">
    <property type="term" value="F:cytochrome-b5 reductase activity, acting on NAD(P)H"/>
    <property type="evidence" value="ECO:0007669"/>
    <property type="project" value="TreeGrafter"/>
</dbReference>
<accession>A0AAE0HVD7</accession>
<dbReference type="GO" id="GO:0019441">
    <property type="term" value="P:L-tryptophan catabolic process to kynurenine"/>
    <property type="evidence" value="ECO:0007669"/>
    <property type="project" value="InterPro"/>
</dbReference>
<keyword evidence="3" id="KW-0408">Iron</keyword>
<dbReference type="Pfam" id="PF00173">
    <property type="entry name" value="Cyt-b5"/>
    <property type="match status" value="1"/>
</dbReference>
<dbReference type="GO" id="GO:0020037">
    <property type="term" value="F:heme binding"/>
    <property type="evidence" value="ECO:0007669"/>
    <property type="project" value="InterPro"/>
</dbReference>
<dbReference type="InterPro" id="IPR051872">
    <property type="entry name" value="Cytochrome_b5/Flavoprotein_Rdt"/>
</dbReference>
<dbReference type="AlphaFoldDB" id="A0AAE0HVD7"/>